<dbReference type="GeneID" id="19905294"/>
<name>R7Z3F6_CONA1</name>
<reference evidence="3" key="1">
    <citation type="submission" date="2012-06" db="EMBL/GenBank/DDBJ databases">
        <title>The genome sequence of Coniosporium apollinis CBS 100218.</title>
        <authorList>
            <consortium name="The Broad Institute Genome Sequencing Platform"/>
            <person name="Cuomo C."/>
            <person name="Gorbushina A."/>
            <person name="Noack S."/>
            <person name="Walker B."/>
            <person name="Young S.K."/>
            <person name="Zeng Q."/>
            <person name="Gargeya S."/>
            <person name="Fitzgerald M."/>
            <person name="Haas B."/>
            <person name="Abouelleil A."/>
            <person name="Alvarado L."/>
            <person name="Arachchi H.M."/>
            <person name="Berlin A.M."/>
            <person name="Chapman S.B."/>
            <person name="Goldberg J."/>
            <person name="Griggs A."/>
            <person name="Gujja S."/>
            <person name="Hansen M."/>
            <person name="Howarth C."/>
            <person name="Imamovic A."/>
            <person name="Larimer J."/>
            <person name="McCowan C."/>
            <person name="Montmayeur A."/>
            <person name="Murphy C."/>
            <person name="Neiman D."/>
            <person name="Pearson M."/>
            <person name="Priest M."/>
            <person name="Roberts A."/>
            <person name="Saif S."/>
            <person name="Shea T."/>
            <person name="Sisk P."/>
            <person name="Sykes S."/>
            <person name="Wortman J."/>
            <person name="Nusbaum C."/>
            <person name="Birren B."/>
        </authorList>
    </citation>
    <scope>NUCLEOTIDE SEQUENCE [LARGE SCALE GENOMIC DNA]</scope>
    <source>
        <strain evidence="3">CBS 100218</strain>
    </source>
</reference>
<sequence>MPSSQLEPEEAPSDISGGSTGSLRSRVAKLGMDYMDSFPGPSNAASQTMIQGKIEQCVRGTMTDEGQLLRLLRMLDFRNGQMKQADMLIKQASLKFPQGKRCSEWDFDTFAGFANPRGITQQTYYEVVNMVLEGREIFAEPTFDQGPGWPKPVRYLVAALLASDLSREEIKAKIDEMAHCTFSPIQADLGTQANGEHSNEASPRGTAS</sequence>
<dbReference type="AlphaFoldDB" id="R7Z3F6"/>
<dbReference type="HOGENOM" id="CLU_1320827_0_0_1"/>
<proteinExistence type="predicted"/>
<feature type="region of interest" description="Disordered" evidence="1">
    <location>
        <begin position="189"/>
        <end position="208"/>
    </location>
</feature>
<keyword evidence="3" id="KW-1185">Reference proteome</keyword>
<dbReference type="Proteomes" id="UP000016924">
    <property type="component" value="Unassembled WGS sequence"/>
</dbReference>
<feature type="region of interest" description="Disordered" evidence="1">
    <location>
        <begin position="1"/>
        <end position="22"/>
    </location>
</feature>
<evidence type="ECO:0000313" key="3">
    <source>
        <dbReference type="Proteomes" id="UP000016924"/>
    </source>
</evidence>
<evidence type="ECO:0000256" key="1">
    <source>
        <dbReference type="SAM" id="MobiDB-lite"/>
    </source>
</evidence>
<organism evidence="2 3">
    <name type="scientific">Coniosporium apollinis (strain CBS 100218)</name>
    <name type="common">Rock-inhabiting black yeast</name>
    <dbReference type="NCBI Taxonomy" id="1168221"/>
    <lineage>
        <taxon>Eukaryota</taxon>
        <taxon>Fungi</taxon>
        <taxon>Dikarya</taxon>
        <taxon>Ascomycota</taxon>
        <taxon>Pezizomycotina</taxon>
        <taxon>Dothideomycetes</taxon>
        <taxon>Dothideomycetes incertae sedis</taxon>
        <taxon>Coniosporium</taxon>
    </lineage>
</organism>
<dbReference type="OMA" id="IDEMAHC"/>
<gene>
    <name evidence="2" type="ORF">W97_07983</name>
</gene>
<accession>R7Z3F6</accession>
<dbReference type="STRING" id="1168221.R7Z3F6"/>
<protein>
    <submittedName>
        <fullName evidence="2">Uncharacterized protein</fullName>
    </submittedName>
</protein>
<dbReference type="OrthoDB" id="3794541at2759"/>
<evidence type="ECO:0000313" key="2">
    <source>
        <dbReference type="EMBL" id="EON68725.1"/>
    </source>
</evidence>
<dbReference type="EMBL" id="JH767600">
    <property type="protein sequence ID" value="EON68725.1"/>
    <property type="molecule type" value="Genomic_DNA"/>
</dbReference>
<dbReference type="RefSeq" id="XP_007784042.1">
    <property type="nucleotide sequence ID" value="XM_007785852.1"/>
</dbReference>